<evidence type="ECO:0000256" key="4">
    <source>
        <dbReference type="ARBA" id="ARBA00022989"/>
    </source>
</evidence>
<keyword evidence="6" id="KW-0479">Metal-binding</keyword>
<feature type="binding site" evidence="6">
    <location>
        <position position="114"/>
    </location>
    <ligand>
        <name>Zn(2+)</name>
        <dbReference type="ChEBI" id="CHEBI:29105"/>
    </ligand>
</feature>
<evidence type="ECO:0000256" key="5">
    <source>
        <dbReference type="ARBA" id="ARBA00023136"/>
    </source>
</evidence>
<dbReference type="InterPro" id="IPR004254">
    <property type="entry name" value="AdipoR/HlyIII-related"/>
</dbReference>
<keyword evidence="8" id="KW-0675">Receptor</keyword>
<feature type="binding site" evidence="6">
    <location>
        <position position="266"/>
    </location>
    <ligand>
        <name>Zn(2+)</name>
        <dbReference type="ChEBI" id="CHEBI:29105"/>
    </ligand>
</feature>
<evidence type="ECO:0000256" key="1">
    <source>
        <dbReference type="ARBA" id="ARBA00004141"/>
    </source>
</evidence>
<sequence>MSNNCEGVKELKSDLRGVKFNLPECKVPFEFREPYILSGYRQPCLSARECLHSIFKRCNETVNVWSHVVACVFVVVRSWMIFREHNPLEDAFVYPFLSFAVGSSVMYAMSVGAHLFNSMSSNTRHVCFFFDYAAISVYAFSAGQAFYFYSRPLNSDWIILRSHSTFTLVCVAMSCFTIYSCCMSRHRWIAFKYIFRTGTFTTSFFINTLPYWVRIWDCHSEVDCYHISFPYFRRQYIFFAIAGIANGSRLPERLIPGVFDFCGQSHHFLHILSALGNIDQMTALYLDMLGRRNALESSITLPTFANSLFLTLAVIVANVIVVFWFAFSLKPLESSCGPKPEGKQN</sequence>
<evidence type="ECO:0000256" key="3">
    <source>
        <dbReference type="ARBA" id="ARBA00022692"/>
    </source>
</evidence>
<comment type="caution">
    <text evidence="8">The sequence shown here is derived from an EMBL/GenBank/DDBJ whole genome shotgun (WGS) entry which is preliminary data.</text>
</comment>
<feature type="transmembrane region" description="Helical" evidence="7">
    <location>
        <begin position="92"/>
        <end position="116"/>
    </location>
</feature>
<dbReference type="Proteomes" id="UP001249851">
    <property type="component" value="Unassembled WGS sequence"/>
</dbReference>
<keyword evidence="4 7" id="KW-1133">Transmembrane helix</keyword>
<gene>
    <name evidence="8" type="ORF">P5673_028721</name>
</gene>
<dbReference type="EMBL" id="JARQWQ010000109">
    <property type="protein sequence ID" value="KAK2550523.1"/>
    <property type="molecule type" value="Genomic_DNA"/>
</dbReference>
<dbReference type="AlphaFoldDB" id="A0AAD9PWT9"/>
<evidence type="ECO:0000313" key="9">
    <source>
        <dbReference type="Proteomes" id="UP001249851"/>
    </source>
</evidence>
<keyword evidence="9" id="KW-1185">Reference proteome</keyword>
<dbReference type="PANTHER" id="PTHR20855">
    <property type="entry name" value="ADIPOR/PROGESTIN RECEPTOR-RELATED"/>
    <property type="match status" value="1"/>
</dbReference>
<dbReference type="PANTHER" id="PTHR20855:SF143">
    <property type="entry name" value="MEMBRANE PROGESTIN RECEPTOR EPSILON"/>
    <property type="match status" value="1"/>
</dbReference>
<protein>
    <submittedName>
        <fullName evidence="8">Membrane progestin receptor gamma-A</fullName>
    </submittedName>
</protein>
<dbReference type="GO" id="GO:0046872">
    <property type="term" value="F:metal ion binding"/>
    <property type="evidence" value="ECO:0007669"/>
    <property type="project" value="UniProtKB-KW"/>
</dbReference>
<feature type="binding site" evidence="6">
    <location>
        <position position="270"/>
    </location>
    <ligand>
        <name>Zn(2+)</name>
        <dbReference type="ChEBI" id="CHEBI:29105"/>
    </ligand>
</feature>
<feature type="transmembrane region" description="Helical" evidence="7">
    <location>
        <begin position="128"/>
        <end position="150"/>
    </location>
</feature>
<evidence type="ECO:0000256" key="7">
    <source>
        <dbReference type="SAM" id="Phobius"/>
    </source>
</evidence>
<comment type="similarity">
    <text evidence="2">Belongs to the ADIPOR family.</text>
</comment>
<keyword evidence="3 7" id="KW-0812">Transmembrane</keyword>
<feature type="transmembrane region" description="Helical" evidence="7">
    <location>
        <begin position="62"/>
        <end position="80"/>
    </location>
</feature>
<keyword evidence="5 7" id="KW-0472">Membrane</keyword>
<comment type="subcellular location">
    <subcellularLocation>
        <location evidence="1">Membrane</location>
        <topology evidence="1">Multi-pass membrane protein</topology>
    </subcellularLocation>
</comment>
<organism evidence="8 9">
    <name type="scientific">Acropora cervicornis</name>
    <name type="common">Staghorn coral</name>
    <dbReference type="NCBI Taxonomy" id="6130"/>
    <lineage>
        <taxon>Eukaryota</taxon>
        <taxon>Metazoa</taxon>
        <taxon>Cnidaria</taxon>
        <taxon>Anthozoa</taxon>
        <taxon>Hexacorallia</taxon>
        <taxon>Scleractinia</taxon>
        <taxon>Astrocoeniina</taxon>
        <taxon>Acroporidae</taxon>
        <taxon>Acropora</taxon>
    </lineage>
</organism>
<feature type="transmembrane region" description="Helical" evidence="7">
    <location>
        <begin position="308"/>
        <end position="329"/>
    </location>
</feature>
<accession>A0AAD9PWT9</accession>
<evidence type="ECO:0000256" key="6">
    <source>
        <dbReference type="PIRSR" id="PIRSR604254-1"/>
    </source>
</evidence>
<dbReference type="GO" id="GO:0016020">
    <property type="term" value="C:membrane"/>
    <property type="evidence" value="ECO:0007669"/>
    <property type="project" value="UniProtKB-SubCell"/>
</dbReference>
<proteinExistence type="inferred from homology"/>
<reference evidence="8" key="2">
    <citation type="journal article" date="2023" name="Science">
        <title>Genomic signatures of disease resistance in endangered staghorn corals.</title>
        <authorList>
            <person name="Vollmer S.V."/>
            <person name="Selwyn J.D."/>
            <person name="Despard B.A."/>
            <person name="Roesel C.L."/>
        </authorList>
    </citation>
    <scope>NUCLEOTIDE SEQUENCE</scope>
    <source>
        <strain evidence="8">K2</strain>
    </source>
</reference>
<evidence type="ECO:0000256" key="2">
    <source>
        <dbReference type="ARBA" id="ARBA00007018"/>
    </source>
</evidence>
<dbReference type="Pfam" id="PF03006">
    <property type="entry name" value="HlyIII"/>
    <property type="match status" value="1"/>
</dbReference>
<reference evidence="8" key="1">
    <citation type="journal article" date="2023" name="G3 (Bethesda)">
        <title>Whole genome assembly and annotation of the endangered Caribbean coral Acropora cervicornis.</title>
        <authorList>
            <person name="Selwyn J.D."/>
            <person name="Vollmer S.V."/>
        </authorList>
    </citation>
    <scope>NUCLEOTIDE SEQUENCE</scope>
    <source>
        <strain evidence="8">K2</strain>
    </source>
</reference>
<feature type="transmembrane region" description="Helical" evidence="7">
    <location>
        <begin position="162"/>
        <end position="181"/>
    </location>
</feature>
<name>A0AAD9PWT9_ACRCE</name>
<dbReference type="GO" id="GO:0038023">
    <property type="term" value="F:signaling receptor activity"/>
    <property type="evidence" value="ECO:0007669"/>
    <property type="project" value="TreeGrafter"/>
</dbReference>
<feature type="transmembrane region" description="Helical" evidence="7">
    <location>
        <begin position="193"/>
        <end position="213"/>
    </location>
</feature>
<evidence type="ECO:0000313" key="8">
    <source>
        <dbReference type="EMBL" id="KAK2550523.1"/>
    </source>
</evidence>
<keyword evidence="6" id="KW-0862">Zinc</keyword>